<proteinExistence type="predicted"/>
<dbReference type="GO" id="GO:0030983">
    <property type="term" value="F:mismatched DNA binding"/>
    <property type="evidence" value="ECO:0007669"/>
    <property type="project" value="InterPro"/>
</dbReference>
<dbReference type="GO" id="GO:0140664">
    <property type="term" value="F:ATP-dependent DNA damage sensor activity"/>
    <property type="evidence" value="ECO:0007669"/>
    <property type="project" value="InterPro"/>
</dbReference>
<sequence length="377" mass="39411">MAAKVQGAPEDALGWSEGIEEQLGPAAQATLRMLDWGRLCGQVATFAQTTLGQRACASMLPPPTAAASERAVQETRAVDALEAEFAADPDFGGIQTAQCGQALARASRGGLLTGPALQAVASLLLGAAKLQRAVRAAAREAEATGYEGLQPVTEAFRDVATLPELAAAVGSAIEESGAVRESASEEVRRARARVRTIEGRIRGILKGYQGEVTEQGARMCVAVPASPDGPPKGILLGSGPGGSTWYIEPPAAVPLNNDLAAARGELYGAEEAILWSLTGRVGDERYALRDSLDKVVWLDGVAARARYGRWIGGVLPELAPFPKTGKARGGGGRARQQAAEEAVGDGQGDEGEGGEQEEAERHWVYLRRLRRLPSSAG</sequence>
<dbReference type="InterPro" id="IPR036187">
    <property type="entry name" value="DNA_mismatch_repair_MutS_sf"/>
</dbReference>
<reference evidence="2 3" key="1">
    <citation type="journal article" date="2010" name="Plant Cell">
        <title>The Chlorella variabilis NC64A genome reveals adaptation to photosymbiosis, coevolution with viruses, and cryptic sex.</title>
        <authorList>
            <person name="Blanc G."/>
            <person name="Duncan G."/>
            <person name="Agarkova I."/>
            <person name="Borodovsky M."/>
            <person name="Gurnon J."/>
            <person name="Kuo A."/>
            <person name="Lindquist E."/>
            <person name="Lucas S."/>
            <person name="Pangilinan J."/>
            <person name="Polle J."/>
            <person name="Salamov A."/>
            <person name="Terry A."/>
            <person name="Yamada T."/>
            <person name="Dunigan D.D."/>
            <person name="Grigoriev I.V."/>
            <person name="Claverie J.M."/>
            <person name="Van Etten J.L."/>
        </authorList>
    </citation>
    <scope>NUCLEOTIDE SEQUENCE [LARGE SCALE GENOMIC DNA]</scope>
    <source>
        <strain evidence="2 3">NC64A</strain>
    </source>
</reference>
<dbReference type="InParanoid" id="E1ZL10"/>
<dbReference type="Proteomes" id="UP000008141">
    <property type="component" value="Unassembled WGS sequence"/>
</dbReference>
<dbReference type="GO" id="GO:0005524">
    <property type="term" value="F:ATP binding"/>
    <property type="evidence" value="ECO:0007669"/>
    <property type="project" value="InterPro"/>
</dbReference>
<dbReference type="GO" id="GO:0006298">
    <property type="term" value="P:mismatch repair"/>
    <property type="evidence" value="ECO:0007669"/>
    <property type="project" value="InterPro"/>
</dbReference>
<dbReference type="PANTHER" id="PTHR48466">
    <property type="entry name" value="OS10G0509000 PROTEIN-RELATED"/>
    <property type="match status" value="1"/>
</dbReference>
<protein>
    <submittedName>
        <fullName evidence="2">Uncharacterized protein</fullName>
    </submittedName>
</protein>
<evidence type="ECO:0000256" key="1">
    <source>
        <dbReference type="SAM" id="MobiDB-lite"/>
    </source>
</evidence>
<keyword evidence="3" id="KW-1185">Reference proteome</keyword>
<dbReference type="STRING" id="554065.E1ZL10"/>
<gene>
    <name evidence="2" type="ORF">CHLNCDRAFT_136763</name>
</gene>
<evidence type="ECO:0000313" key="2">
    <source>
        <dbReference type="EMBL" id="EFN53577.1"/>
    </source>
</evidence>
<dbReference type="EMBL" id="GL433851">
    <property type="protein sequence ID" value="EFN53577.1"/>
    <property type="molecule type" value="Genomic_DNA"/>
</dbReference>
<dbReference type="KEGG" id="cvr:CHLNCDRAFT_136763"/>
<feature type="region of interest" description="Disordered" evidence="1">
    <location>
        <begin position="321"/>
        <end position="359"/>
    </location>
</feature>
<dbReference type="eggNOG" id="ENOG502QT8G">
    <property type="taxonomic scope" value="Eukaryota"/>
</dbReference>
<dbReference type="PANTHER" id="PTHR48466:SF2">
    <property type="entry name" value="OS10G0509000 PROTEIN"/>
    <property type="match status" value="1"/>
</dbReference>
<dbReference type="SUPFAM" id="SSF48334">
    <property type="entry name" value="DNA repair protein MutS, domain III"/>
    <property type="match status" value="1"/>
</dbReference>
<accession>E1ZL10</accession>
<dbReference type="AlphaFoldDB" id="E1ZL10"/>
<dbReference type="RefSeq" id="XP_005845679.1">
    <property type="nucleotide sequence ID" value="XM_005845617.1"/>
</dbReference>
<dbReference type="OrthoDB" id="1924787at2759"/>
<feature type="compositionally biased region" description="Acidic residues" evidence="1">
    <location>
        <begin position="347"/>
        <end position="358"/>
    </location>
</feature>
<dbReference type="GeneID" id="17352854"/>
<dbReference type="OMA" id="QRACASM"/>
<dbReference type="InterPro" id="IPR045076">
    <property type="entry name" value="MutS"/>
</dbReference>
<organism evidence="3">
    <name type="scientific">Chlorella variabilis</name>
    <name type="common">Green alga</name>
    <dbReference type="NCBI Taxonomy" id="554065"/>
    <lineage>
        <taxon>Eukaryota</taxon>
        <taxon>Viridiplantae</taxon>
        <taxon>Chlorophyta</taxon>
        <taxon>core chlorophytes</taxon>
        <taxon>Trebouxiophyceae</taxon>
        <taxon>Chlorellales</taxon>
        <taxon>Chlorellaceae</taxon>
        <taxon>Chlorella clade</taxon>
        <taxon>Chlorella</taxon>
    </lineage>
</organism>
<evidence type="ECO:0000313" key="3">
    <source>
        <dbReference type="Proteomes" id="UP000008141"/>
    </source>
</evidence>
<name>E1ZL10_CHLVA</name>